<dbReference type="Gramene" id="MELO3C027649.2.1">
    <property type="protein sequence ID" value="MELO3C027649.2.1"/>
    <property type="gene ID" value="MELO3C027649.2"/>
</dbReference>
<feature type="region of interest" description="Disordered" evidence="1">
    <location>
        <begin position="1"/>
        <end position="56"/>
    </location>
</feature>
<proteinExistence type="predicted"/>
<feature type="compositionally biased region" description="Basic residues" evidence="1">
    <location>
        <begin position="44"/>
        <end position="56"/>
    </location>
</feature>
<reference evidence="2" key="1">
    <citation type="submission" date="2023-03" db="UniProtKB">
        <authorList>
            <consortium name="EnsemblPlants"/>
        </authorList>
    </citation>
    <scope>IDENTIFICATION</scope>
</reference>
<evidence type="ECO:0000256" key="1">
    <source>
        <dbReference type="SAM" id="MobiDB-lite"/>
    </source>
</evidence>
<protein>
    <submittedName>
        <fullName evidence="2">Uncharacterized protein</fullName>
    </submittedName>
</protein>
<evidence type="ECO:0000313" key="2">
    <source>
        <dbReference type="EnsemblPlants" id="MELO3C027649.2.1"/>
    </source>
</evidence>
<sequence length="56" mass="6503">MPRLGRVRRPDPFSRDGGRRLDGGRWDGLKPRGNPKIEGGRGGQLRRRGQRRRRAR</sequence>
<name>A0A9I9E200_CUCME</name>
<organism evidence="2">
    <name type="scientific">Cucumis melo</name>
    <name type="common">Muskmelon</name>
    <dbReference type="NCBI Taxonomy" id="3656"/>
    <lineage>
        <taxon>Eukaryota</taxon>
        <taxon>Viridiplantae</taxon>
        <taxon>Streptophyta</taxon>
        <taxon>Embryophyta</taxon>
        <taxon>Tracheophyta</taxon>
        <taxon>Spermatophyta</taxon>
        <taxon>Magnoliopsida</taxon>
        <taxon>eudicotyledons</taxon>
        <taxon>Gunneridae</taxon>
        <taxon>Pentapetalae</taxon>
        <taxon>rosids</taxon>
        <taxon>fabids</taxon>
        <taxon>Cucurbitales</taxon>
        <taxon>Cucurbitaceae</taxon>
        <taxon>Benincaseae</taxon>
        <taxon>Cucumis</taxon>
    </lineage>
</organism>
<dbReference type="EnsemblPlants" id="MELO3C027649.2.1">
    <property type="protein sequence ID" value="MELO3C027649.2.1"/>
    <property type="gene ID" value="MELO3C027649.2"/>
</dbReference>
<accession>A0A9I9E200</accession>
<dbReference type="AlphaFoldDB" id="A0A9I9E200"/>
<feature type="compositionally biased region" description="Basic and acidic residues" evidence="1">
    <location>
        <begin position="8"/>
        <end position="30"/>
    </location>
</feature>